<keyword evidence="2" id="KW-0520">NAD</keyword>
<protein>
    <submittedName>
        <fullName evidence="6">6-phosphogluconate dehydrogenase NAD-binding protein</fullName>
    </submittedName>
</protein>
<dbReference type="HOGENOM" id="CLU_035117_0_1_5"/>
<dbReference type="InterPro" id="IPR006115">
    <property type="entry name" value="6PGDH_NADP-bd"/>
</dbReference>
<proteinExistence type="predicted"/>
<dbReference type="PIRSF" id="PIRSF000103">
    <property type="entry name" value="HIBADH"/>
    <property type="match status" value="1"/>
</dbReference>
<dbReference type="Gene3D" id="3.40.50.720">
    <property type="entry name" value="NAD(P)-binding Rossmann-like Domain"/>
    <property type="match status" value="1"/>
</dbReference>
<dbReference type="AlphaFoldDB" id="F8EUD8"/>
<dbReference type="KEGG" id="zmp:Zymop_1267"/>
<dbReference type="SUPFAM" id="SSF51735">
    <property type="entry name" value="NAD(P)-binding Rossmann-fold domains"/>
    <property type="match status" value="1"/>
</dbReference>
<dbReference type="InterPro" id="IPR015815">
    <property type="entry name" value="HIBADH-related"/>
</dbReference>
<evidence type="ECO:0000256" key="3">
    <source>
        <dbReference type="PIRSR" id="PIRSR000103-1"/>
    </source>
</evidence>
<evidence type="ECO:0000313" key="7">
    <source>
        <dbReference type="Proteomes" id="UP000000491"/>
    </source>
</evidence>
<dbReference type="GO" id="GO:0016491">
    <property type="term" value="F:oxidoreductase activity"/>
    <property type="evidence" value="ECO:0007669"/>
    <property type="project" value="UniProtKB-KW"/>
</dbReference>
<dbReference type="InterPro" id="IPR036291">
    <property type="entry name" value="NAD(P)-bd_dom_sf"/>
</dbReference>
<dbReference type="Gene3D" id="1.10.1040.10">
    <property type="entry name" value="N-(1-d-carboxylethyl)-l-norvaline Dehydrogenase, domain 2"/>
    <property type="match status" value="1"/>
</dbReference>
<evidence type="ECO:0000313" key="6">
    <source>
        <dbReference type="EMBL" id="AEI38159.1"/>
    </source>
</evidence>
<dbReference type="Proteomes" id="UP000000491">
    <property type="component" value="Chromosome"/>
</dbReference>
<evidence type="ECO:0000256" key="2">
    <source>
        <dbReference type="ARBA" id="ARBA00023027"/>
    </source>
</evidence>
<dbReference type="PATRIC" id="fig|579138.3.peg.1344"/>
<dbReference type="InterPro" id="IPR029154">
    <property type="entry name" value="HIBADH-like_NADP-bd"/>
</dbReference>
<evidence type="ECO:0000259" key="5">
    <source>
        <dbReference type="Pfam" id="PF14833"/>
    </source>
</evidence>
<dbReference type="Pfam" id="PF03446">
    <property type="entry name" value="NAD_binding_2"/>
    <property type="match status" value="1"/>
</dbReference>
<name>F8EUD8_ZYMMT</name>
<feature type="domain" description="6-phosphogluconate dehydrogenase NADP-binding" evidence="4">
    <location>
        <begin position="2"/>
        <end position="159"/>
    </location>
</feature>
<dbReference type="SUPFAM" id="SSF48179">
    <property type="entry name" value="6-phosphogluconate dehydrogenase C-terminal domain-like"/>
    <property type="match status" value="1"/>
</dbReference>
<dbReference type="eggNOG" id="COG2084">
    <property type="taxonomic scope" value="Bacteria"/>
</dbReference>
<sequence>MEIGFIGLGQMGQGIASNLLKAKYNVKVWNRTPSRAKALEAQGAIVVEKVADLTQSDIVFSMLADDAAVRNVIFDGGVLDAMRAGSIHINLSTISVGLAREMTESHGARKVGYIASPVLGRPDVAAAGKLNILVAGKKDIVKRAQPLLDKIGQKTWYFGDRPEQANVVKLGANFMIASAIEMMGEASTLVEGYDIDVPYFLEMITTTLFAAPVYQGYGGMIAKKQFEPAGFRMTLGLKDIHLAIEAAEERYIPLPFASVVKNNLLEGIAHGWGNKDWASLSIISG</sequence>
<evidence type="ECO:0000256" key="1">
    <source>
        <dbReference type="ARBA" id="ARBA00023002"/>
    </source>
</evidence>
<dbReference type="GO" id="GO:0051287">
    <property type="term" value="F:NAD binding"/>
    <property type="evidence" value="ECO:0007669"/>
    <property type="project" value="InterPro"/>
</dbReference>
<dbReference type="Pfam" id="PF14833">
    <property type="entry name" value="NAD_binding_11"/>
    <property type="match status" value="1"/>
</dbReference>
<feature type="domain" description="3-hydroxyisobutyrate dehydrogenase-like NAD-binding" evidence="5">
    <location>
        <begin position="165"/>
        <end position="278"/>
    </location>
</feature>
<dbReference type="InterPro" id="IPR051265">
    <property type="entry name" value="HIBADH-related_NP60_sf"/>
</dbReference>
<reference evidence="6 7" key="1">
    <citation type="journal article" date="2011" name="J. Bacteriol.">
        <title>Genome sequence of the ethanol-producing Zymomonas mobilis subsp. pomaceae lectotype strain ATCC 29192.</title>
        <authorList>
            <person name="Kouvelis V.N."/>
            <person name="Davenport K.W."/>
            <person name="Brettin T.S."/>
            <person name="Bruce D."/>
            <person name="Detter C."/>
            <person name="Han C.S."/>
            <person name="Nolan M."/>
            <person name="Tapia R."/>
            <person name="Damoulaki A."/>
            <person name="Kyrpides N.C."/>
            <person name="Typas M.A."/>
            <person name="Pappas K.M."/>
        </authorList>
    </citation>
    <scope>NUCLEOTIDE SEQUENCE [LARGE SCALE GENOMIC DNA]</scope>
    <source>
        <strain evidence="7">ATCC 29192 / DSM 22645 / JCM 10191 / CCUG 17912 / NBRC 13757 / NCIMB 11200 / NRRL B-4491 / Barker I</strain>
    </source>
</reference>
<dbReference type="EMBL" id="CP002865">
    <property type="protein sequence ID" value="AEI38159.1"/>
    <property type="molecule type" value="Genomic_DNA"/>
</dbReference>
<dbReference type="InterPro" id="IPR008927">
    <property type="entry name" value="6-PGluconate_DH-like_C_sf"/>
</dbReference>
<evidence type="ECO:0000259" key="4">
    <source>
        <dbReference type="Pfam" id="PF03446"/>
    </source>
</evidence>
<dbReference type="PANTHER" id="PTHR43580:SF2">
    <property type="entry name" value="CYTOKINE-LIKE NUCLEAR FACTOR N-PAC"/>
    <property type="match status" value="1"/>
</dbReference>
<organism evidence="6 7">
    <name type="scientific">Zymomonas mobilis subsp. pomaceae (strain ATCC 29192 / DSM 22645 / JCM 10191 / CCUG 17912 / NBRC 13757 / NCIMB 11200 / NRRL B-4491 / Barker I)</name>
    <dbReference type="NCBI Taxonomy" id="579138"/>
    <lineage>
        <taxon>Bacteria</taxon>
        <taxon>Pseudomonadati</taxon>
        <taxon>Pseudomonadota</taxon>
        <taxon>Alphaproteobacteria</taxon>
        <taxon>Sphingomonadales</taxon>
        <taxon>Zymomonadaceae</taxon>
        <taxon>Zymomonas</taxon>
    </lineage>
</organism>
<dbReference type="GO" id="GO:0050661">
    <property type="term" value="F:NADP binding"/>
    <property type="evidence" value="ECO:0007669"/>
    <property type="project" value="InterPro"/>
</dbReference>
<gene>
    <name evidence="6" type="ordered locus">Zymop_1267</name>
</gene>
<keyword evidence="1" id="KW-0560">Oxidoreductase</keyword>
<dbReference type="RefSeq" id="WP_013934554.1">
    <property type="nucleotide sequence ID" value="NC_015709.1"/>
</dbReference>
<dbReference type="PANTHER" id="PTHR43580">
    <property type="entry name" value="OXIDOREDUCTASE GLYR1-RELATED"/>
    <property type="match status" value="1"/>
</dbReference>
<dbReference type="InterPro" id="IPR013328">
    <property type="entry name" value="6PGD_dom2"/>
</dbReference>
<feature type="active site" evidence="3">
    <location>
        <position position="169"/>
    </location>
</feature>
<accession>F8EUD8</accession>